<dbReference type="FunFam" id="2.40.30.10:FF:000008">
    <property type="entry name" value="Translation initiation factor IF-2"/>
    <property type="match status" value="1"/>
</dbReference>
<dbReference type="AlphaFoldDB" id="A0A4R0RL47"/>
<keyword evidence="3" id="KW-0396">Initiation factor</keyword>
<dbReference type="GO" id="GO:0005525">
    <property type="term" value="F:GTP binding"/>
    <property type="evidence" value="ECO:0007669"/>
    <property type="project" value="UniProtKB-KW"/>
</dbReference>
<evidence type="ECO:0000256" key="8">
    <source>
        <dbReference type="ARBA" id="ARBA00023134"/>
    </source>
</evidence>
<dbReference type="NCBIfam" id="TIGR00231">
    <property type="entry name" value="small_GTP"/>
    <property type="match status" value="1"/>
</dbReference>
<gene>
    <name evidence="12" type="ORF">EIP91_001039</name>
</gene>
<evidence type="ECO:0000259" key="11">
    <source>
        <dbReference type="PROSITE" id="PS51722"/>
    </source>
</evidence>
<evidence type="ECO:0000313" key="12">
    <source>
        <dbReference type="EMBL" id="TCD66685.1"/>
    </source>
</evidence>
<evidence type="ECO:0000313" key="13">
    <source>
        <dbReference type="Proteomes" id="UP000292702"/>
    </source>
</evidence>
<dbReference type="EMBL" id="RWJN01000125">
    <property type="protein sequence ID" value="TCD66685.1"/>
    <property type="molecule type" value="Genomic_DNA"/>
</dbReference>
<dbReference type="FunFam" id="3.40.50.10050:FF:000001">
    <property type="entry name" value="Translation initiation factor IF-2"/>
    <property type="match status" value="1"/>
</dbReference>
<dbReference type="PANTHER" id="PTHR43381:SF20">
    <property type="entry name" value="TRANSLATION INITIATION FACTOR IF-2, MITOCHONDRIAL"/>
    <property type="match status" value="1"/>
</dbReference>
<dbReference type="Pfam" id="PF00009">
    <property type="entry name" value="GTP_EFTU"/>
    <property type="match status" value="1"/>
</dbReference>
<dbReference type="InterPro" id="IPR053905">
    <property type="entry name" value="EF-G-like_DII"/>
</dbReference>
<keyword evidence="5" id="KW-0648">Protein biosynthesis</keyword>
<dbReference type="SUPFAM" id="SSF52540">
    <property type="entry name" value="P-loop containing nucleoside triphosphate hydrolases"/>
    <property type="match status" value="1"/>
</dbReference>
<dbReference type="Gene3D" id="2.40.30.10">
    <property type="entry name" value="Translation factors"/>
    <property type="match status" value="2"/>
</dbReference>
<evidence type="ECO:0000256" key="5">
    <source>
        <dbReference type="ARBA" id="ARBA00022917"/>
    </source>
</evidence>
<evidence type="ECO:0000256" key="7">
    <source>
        <dbReference type="ARBA" id="ARBA00023128"/>
    </source>
</evidence>
<dbReference type="GO" id="GO:0005739">
    <property type="term" value="C:mitochondrion"/>
    <property type="evidence" value="ECO:0007669"/>
    <property type="project" value="UniProtKB-SubCell"/>
</dbReference>
<dbReference type="OrthoDB" id="361630at2759"/>
<accession>A0A4R0RL47</accession>
<dbReference type="InterPro" id="IPR027417">
    <property type="entry name" value="P-loop_NTPase"/>
</dbReference>
<evidence type="ECO:0000256" key="10">
    <source>
        <dbReference type="SAM" id="MobiDB-lite"/>
    </source>
</evidence>
<dbReference type="Pfam" id="PF11987">
    <property type="entry name" value="IF-2"/>
    <property type="match status" value="1"/>
</dbReference>
<dbReference type="InterPro" id="IPR023115">
    <property type="entry name" value="TIF_IF2_dom3"/>
</dbReference>
<sequence length="932" mass="99922">MHHAKHSLRVVRPGARTAATAATAAKPALNAPGKWSLPEQLSNTPSSSTSTGPQLPSTSKWARPQNTGNVTPQPSYQGFRGSGSTNATPRQPMNDPHGASSRGGYRSRPNGTGTSFGFSRTTNAPERRHDQNRGGTISRVFKPGQEQQSGRGRGSAPNGRARNSPPHTGRSASETFAFLTAASRKTPSMTKVFKESKNEQVMREPTEVKDVGDMEDVEATQSKEAEENEENKDEVEEDGEELVDATADALPVEQAVSVSSAASRHTRAQKMAYKERGSLRRHVKEDFVDQSQPQQTAAPLKRRPVKSKFIKAANVDVYIPTIVSVSNLARLLNVRLATLQRVMKQAGMDADTSHDHMLSSEYSSLLALEFGRNPVVDDEAAFDIHPPPVLADKSKLPSRPPVVTIMGHVDHGKTTLLDTLRSASVAKGEAGGITQHIGAFSVPVKGEADKTITFLDTPGHAAFSAMRARGAGVTDIVVLVVAADDGVMPQTKEVVELVKKDDNVGLVVAINKVDKAGADVDKVEKALFAEGIQLEAFGGDVPSVHVSGLTGKGLDQLVETISLISEMQDVRAEREGPLHGYVLESKMQKGLGAVATVLLLRGALATGNHLICGSTQAKVRLLTSPTGQSVKKALPGDAVVVSGWKELPGAGDEVLSGTEAQVKKALANRIRKAEIEATLQDVDAINNSRREERERREEELLVAKRDRRGQHAGVQPEKTTEEEGVKELRVLVKGDVSGSVEAVAGAIQGIGNHIARVKVIATGVGEVTESDVMRAKAAEGSIVAFSVKAPKAIESLATGQGVPILSSSIIYRLMDDVKAEVIKLLPVTVERRVRGEAMVQEIFDIHLKAKKIMKVAGCRVSNGVIEKSKSARVVRSGKVIFEGRLDTFRHLKKDITEAGKGLECGMSLEDFSDLQAGDMIQMYEEIEIPGTL</sequence>
<feature type="region of interest" description="Disordered" evidence="10">
    <location>
        <begin position="1"/>
        <end position="241"/>
    </location>
</feature>
<evidence type="ECO:0000256" key="4">
    <source>
        <dbReference type="ARBA" id="ARBA00022741"/>
    </source>
</evidence>
<feature type="compositionally biased region" description="Basic and acidic residues" evidence="10">
    <location>
        <begin position="192"/>
        <end position="212"/>
    </location>
</feature>
<dbReference type="STRING" id="92696.A0A4R0RL47"/>
<dbReference type="CDD" id="cd01887">
    <property type="entry name" value="IF2_eIF5B"/>
    <property type="match status" value="1"/>
</dbReference>
<dbReference type="Proteomes" id="UP000292702">
    <property type="component" value="Unassembled WGS sequence"/>
</dbReference>
<evidence type="ECO:0000256" key="9">
    <source>
        <dbReference type="ARBA" id="ARBA00044200"/>
    </source>
</evidence>
<dbReference type="PROSITE" id="PS51722">
    <property type="entry name" value="G_TR_2"/>
    <property type="match status" value="1"/>
</dbReference>
<evidence type="ECO:0000256" key="3">
    <source>
        <dbReference type="ARBA" id="ARBA00022540"/>
    </source>
</evidence>
<dbReference type="InterPro" id="IPR000795">
    <property type="entry name" value="T_Tr_GTP-bd_dom"/>
</dbReference>
<evidence type="ECO:0000256" key="6">
    <source>
        <dbReference type="ARBA" id="ARBA00022946"/>
    </source>
</evidence>
<dbReference type="InterPro" id="IPR015760">
    <property type="entry name" value="TIF_IF2"/>
</dbReference>
<dbReference type="Gene3D" id="3.40.50.10050">
    <property type="entry name" value="Translation initiation factor IF- 2, domain 3"/>
    <property type="match status" value="1"/>
</dbReference>
<feature type="region of interest" description="Disordered" evidence="10">
    <location>
        <begin position="256"/>
        <end position="279"/>
    </location>
</feature>
<keyword evidence="7" id="KW-0496">Mitochondrion</keyword>
<comment type="caution">
    <text evidence="12">The sequence shown here is derived from an EMBL/GenBank/DDBJ whole genome shotgun (WGS) entry which is preliminary data.</text>
</comment>
<dbReference type="FunFam" id="3.40.50.300:FF:000019">
    <property type="entry name" value="Translation initiation factor IF-2"/>
    <property type="match status" value="1"/>
</dbReference>
<dbReference type="GO" id="GO:0003743">
    <property type="term" value="F:translation initiation factor activity"/>
    <property type="evidence" value="ECO:0007669"/>
    <property type="project" value="UniProtKB-KW"/>
</dbReference>
<dbReference type="PANTHER" id="PTHR43381">
    <property type="entry name" value="TRANSLATION INITIATION FACTOR IF-2-RELATED"/>
    <property type="match status" value="1"/>
</dbReference>
<feature type="compositionally biased region" description="Low complexity" evidence="10">
    <location>
        <begin position="42"/>
        <end position="59"/>
    </location>
</feature>
<dbReference type="Pfam" id="PF22042">
    <property type="entry name" value="EF-G_D2"/>
    <property type="match status" value="1"/>
</dbReference>
<feature type="compositionally biased region" description="Acidic residues" evidence="10">
    <location>
        <begin position="226"/>
        <end position="241"/>
    </location>
</feature>
<feature type="compositionally biased region" description="Polar residues" evidence="10">
    <location>
        <begin position="64"/>
        <end position="91"/>
    </location>
</feature>
<dbReference type="NCBIfam" id="TIGR00487">
    <property type="entry name" value="IF-2"/>
    <property type="match status" value="1"/>
</dbReference>
<keyword evidence="13" id="KW-1185">Reference proteome</keyword>
<protein>
    <recommendedName>
        <fullName evidence="9">Translation initiation factor IF-2, mitochondrial</fullName>
    </recommendedName>
</protein>
<feature type="domain" description="Tr-type G" evidence="11">
    <location>
        <begin position="398"/>
        <end position="570"/>
    </location>
</feature>
<comment type="subcellular location">
    <subcellularLocation>
        <location evidence="1">Mitochondrion</location>
    </subcellularLocation>
</comment>
<keyword evidence="4" id="KW-0547">Nucleotide-binding</keyword>
<name>A0A4R0RL47_9APHY</name>
<dbReference type="Gene3D" id="3.40.50.300">
    <property type="entry name" value="P-loop containing nucleotide triphosphate hydrolases"/>
    <property type="match status" value="1"/>
</dbReference>
<dbReference type="SUPFAM" id="SSF50447">
    <property type="entry name" value="Translation proteins"/>
    <property type="match status" value="2"/>
</dbReference>
<reference evidence="12 13" key="1">
    <citation type="submission" date="2018-11" db="EMBL/GenBank/DDBJ databases">
        <title>Genome assembly of Steccherinum ochraceum LE-BIN_3174, the white-rot fungus of the Steccherinaceae family (The Residual Polyporoid clade, Polyporales, Basidiomycota).</title>
        <authorList>
            <person name="Fedorova T.V."/>
            <person name="Glazunova O.A."/>
            <person name="Landesman E.O."/>
            <person name="Moiseenko K.V."/>
            <person name="Psurtseva N.V."/>
            <person name="Savinova O.S."/>
            <person name="Shakhova N.V."/>
            <person name="Tyazhelova T.V."/>
            <person name="Vasina D.V."/>
        </authorList>
    </citation>
    <scope>NUCLEOTIDE SEQUENCE [LARGE SCALE GENOMIC DNA]</scope>
    <source>
        <strain evidence="12 13">LE-BIN_3174</strain>
    </source>
</reference>
<evidence type="ECO:0000256" key="2">
    <source>
        <dbReference type="ARBA" id="ARBA00007733"/>
    </source>
</evidence>
<dbReference type="HAMAP" id="MF_00100_B">
    <property type="entry name" value="IF_2_B"/>
    <property type="match status" value="1"/>
</dbReference>
<dbReference type="InterPro" id="IPR009000">
    <property type="entry name" value="Transl_B-barrel_sf"/>
</dbReference>
<feature type="compositionally biased region" description="Low complexity" evidence="10">
    <location>
        <begin position="111"/>
        <end position="122"/>
    </location>
</feature>
<keyword evidence="6" id="KW-0809">Transit peptide</keyword>
<feature type="compositionally biased region" description="Low complexity" evidence="10">
    <location>
        <begin position="13"/>
        <end position="32"/>
    </location>
</feature>
<keyword evidence="8" id="KW-0342">GTP-binding</keyword>
<dbReference type="CDD" id="cd03692">
    <property type="entry name" value="mtIF2_IVc"/>
    <property type="match status" value="1"/>
</dbReference>
<dbReference type="GO" id="GO:0003924">
    <property type="term" value="F:GTPase activity"/>
    <property type="evidence" value="ECO:0007669"/>
    <property type="project" value="InterPro"/>
</dbReference>
<comment type="similarity">
    <text evidence="2">Belongs to the TRAFAC class translation factor GTPase superfamily. Classic translation factor GTPase family. IF-2 subfamily.</text>
</comment>
<proteinExistence type="inferred from homology"/>
<evidence type="ECO:0000256" key="1">
    <source>
        <dbReference type="ARBA" id="ARBA00004173"/>
    </source>
</evidence>
<dbReference type="PRINTS" id="PR00315">
    <property type="entry name" value="ELONGATNFCT"/>
</dbReference>
<dbReference type="InterPro" id="IPR036925">
    <property type="entry name" value="TIF_IF2_dom3_sf"/>
</dbReference>
<dbReference type="InterPro" id="IPR000178">
    <property type="entry name" value="TF_IF2_bacterial-like"/>
</dbReference>
<dbReference type="InterPro" id="IPR005225">
    <property type="entry name" value="Small_GTP-bd"/>
</dbReference>
<dbReference type="SUPFAM" id="SSF52156">
    <property type="entry name" value="Initiation factor IF2/eIF5b, domain 3"/>
    <property type="match status" value="1"/>
</dbReference>
<organism evidence="12 13">
    <name type="scientific">Steccherinum ochraceum</name>
    <dbReference type="NCBI Taxonomy" id="92696"/>
    <lineage>
        <taxon>Eukaryota</taxon>
        <taxon>Fungi</taxon>
        <taxon>Dikarya</taxon>
        <taxon>Basidiomycota</taxon>
        <taxon>Agaricomycotina</taxon>
        <taxon>Agaricomycetes</taxon>
        <taxon>Polyporales</taxon>
        <taxon>Steccherinaceae</taxon>
        <taxon>Steccherinum</taxon>
    </lineage>
</organism>